<feature type="transmembrane region" description="Helical" evidence="1">
    <location>
        <begin position="21"/>
        <end position="38"/>
    </location>
</feature>
<gene>
    <name evidence="2" type="ORF">RM423_19115</name>
</gene>
<dbReference type="RefSeq" id="WP_311424643.1">
    <property type="nucleotide sequence ID" value="NZ_JAVREH010000041.1"/>
</dbReference>
<reference evidence="3" key="1">
    <citation type="submission" date="2023-07" db="EMBL/GenBank/DDBJ databases">
        <title>30 novel species of actinomycetes from the DSMZ collection.</title>
        <authorList>
            <person name="Nouioui I."/>
        </authorList>
    </citation>
    <scope>NUCLEOTIDE SEQUENCE [LARGE SCALE GENOMIC DNA]</scope>
    <source>
        <strain evidence="3">DSM 44399</strain>
    </source>
</reference>
<evidence type="ECO:0000313" key="2">
    <source>
        <dbReference type="EMBL" id="MDT0263497.1"/>
    </source>
</evidence>
<evidence type="ECO:0000313" key="3">
    <source>
        <dbReference type="Proteomes" id="UP001183176"/>
    </source>
</evidence>
<feature type="transmembrane region" description="Helical" evidence="1">
    <location>
        <begin position="44"/>
        <end position="61"/>
    </location>
</feature>
<name>A0ABU2JEZ3_9ACTN</name>
<protein>
    <submittedName>
        <fullName evidence="2">Uncharacterized protein</fullName>
    </submittedName>
</protein>
<comment type="caution">
    <text evidence="2">The sequence shown here is derived from an EMBL/GenBank/DDBJ whole genome shotgun (WGS) entry which is preliminary data.</text>
</comment>
<evidence type="ECO:0000256" key="1">
    <source>
        <dbReference type="SAM" id="Phobius"/>
    </source>
</evidence>
<keyword evidence="1" id="KW-0812">Transmembrane</keyword>
<accession>A0ABU2JEZ3</accession>
<keyword evidence="1" id="KW-1133">Transmembrane helix</keyword>
<sequence>MISKLRAFAAFWYDFIIGDDWRVAVGVALAFAATYLASRSTSVALWWIVPIAVLILLPLSIHRVTRRATS</sequence>
<organism evidence="2 3">
    <name type="scientific">Jatrophihabitans lederbergiae</name>
    <dbReference type="NCBI Taxonomy" id="3075547"/>
    <lineage>
        <taxon>Bacteria</taxon>
        <taxon>Bacillati</taxon>
        <taxon>Actinomycetota</taxon>
        <taxon>Actinomycetes</taxon>
        <taxon>Jatrophihabitantales</taxon>
        <taxon>Jatrophihabitantaceae</taxon>
        <taxon>Jatrophihabitans</taxon>
    </lineage>
</organism>
<proteinExistence type="predicted"/>
<keyword evidence="1" id="KW-0472">Membrane</keyword>
<keyword evidence="3" id="KW-1185">Reference proteome</keyword>
<dbReference type="EMBL" id="JAVREH010000041">
    <property type="protein sequence ID" value="MDT0263497.1"/>
    <property type="molecule type" value="Genomic_DNA"/>
</dbReference>
<dbReference type="Proteomes" id="UP001183176">
    <property type="component" value="Unassembled WGS sequence"/>
</dbReference>